<feature type="transmembrane region" description="Helical" evidence="5">
    <location>
        <begin position="70"/>
        <end position="89"/>
    </location>
</feature>
<feature type="transmembrane region" description="Helical" evidence="5">
    <location>
        <begin position="96"/>
        <end position="115"/>
    </location>
</feature>
<keyword evidence="4 5" id="KW-0472">Membrane</keyword>
<feature type="transmembrane region" description="Helical" evidence="5">
    <location>
        <begin position="286"/>
        <end position="308"/>
    </location>
</feature>
<evidence type="ECO:0000256" key="2">
    <source>
        <dbReference type="ARBA" id="ARBA00022692"/>
    </source>
</evidence>
<dbReference type="PANTHER" id="PTHR10924:SF6">
    <property type="entry name" value="SOLUTE CARRIER FAMILY 49 MEMBER A3"/>
    <property type="match status" value="1"/>
</dbReference>
<feature type="transmembrane region" description="Helical" evidence="5">
    <location>
        <begin position="199"/>
        <end position="229"/>
    </location>
</feature>
<dbReference type="InParanoid" id="A0CWB8"/>
<dbReference type="GO" id="GO:0022857">
    <property type="term" value="F:transmembrane transporter activity"/>
    <property type="evidence" value="ECO:0007669"/>
    <property type="project" value="InterPro"/>
</dbReference>
<keyword evidence="2 5" id="KW-0812">Transmembrane</keyword>
<gene>
    <name evidence="6" type="ORF">GSPATT00001287001</name>
</gene>
<feature type="transmembrane region" description="Helical" evidence="5">
    <location>
        <begin position="121"/>
        <end position="145"/>
    </location>
</feature>
<dbReference type="KEGG" id="ptm:GSPATT00001287001"/>
<dbReference type="STRING" id="5888.A0CWB8"/>
<feature type="transmembrane region" description="Helical" evidence="5">
    <location>
        <begin position="32"/>
        <end position="50"/>
    </location>
</feature>
<evidence type="ECO:0000313" key="6">
    <source>
        <dbReference type="EMBL" id="CAK75085.1"/>
    </source>
</evidence>
<reference evidence="6 7" key="1">
    <citation type="journal article" date="2006" name="Nature">
        <title>Global trends of whole-genome duplications revealed by the ciliate Paramecium tetraurelia.</title>
        <authorList>
            <consortium name="Genoscope"/>
            <person name="Aury J.-M."/>
            <person name="Jaillon O."/>
            <person name="Duret L."/>
            <person name="Noel B."/>
            <person name="Jubin C."/>
            <person name="Porcel B.M."/>
            <person name="Segurens B."/>
            <person name="Daubin V."/>
            <person name="Anthouard V."/>
            <person name="Aiach N."/>
            <person name="Arnaiz O."/>
            <person name="Billaut A."/>
            <person name="Beisson J."/>
            <person name="Blanc I."/>
            <person name="Bouhouche K."/>
            <person name="Camara F."/>
            <person name="Duharcourt S."/>
            <person name="Guigo R."/>
            <person name="Gogendeau D."/>
            <person name="Katinka M."/>
            <person name="Keller A.-M."/>
            <person name="Kissmehl R."/>
            <person name="Klotz C."/>
            <person name="Koll F."/>
            <person name="Le Moue A."/>
            <person name="Lepere C."/>
            <person name="Malinsky S."/>
            <person name="Nowacki M."/>
            <person name="Nowak J.K."/>
            <person name="Plattner H."/>
            <person name="Poulain J."/>
            <person name="Ruiz F."/>
            <person name="Serrano V."/>
            <person name="Zagulski M."/>
            <person name="Dessen P."/>
            <person name="Betermier M."/>
            <person name="Weissenbach J."/>
            <person name="Scarpelli C."/>
            <person name="Schachter V."/>
            <person name="Sperling L."/>
            <person name="Meyer E."/>
            <person name="Cohen J."/>
            <person name="Wincker P."/>
        </authorList>
    </citation>
    <scope>NUCLEOTIDE SEQUENCE [LARGE SCALE GENOMIC DNA]</scope>
    <source>
        <strain evidence="6 7">Stock d4-2</strain>
    </source>
</reference>
<feature type="transmembrane region" description="Helical" evidence="5">
    <location>
        <begin position="320"/>
        <end position="340"/>
    </location>
</feature>
<comment type="subcellular location">
    <subcellularLocation>
        <location evidence="1">Membrane</location>
        <topology evidence="1">Multi-pass membrane protein</topology>
    </subcellularLocation>
</comment>
<dbReference type="GO" id="GO:0016020">
    <property type="term" value="C:membrane"/>
    <property type="evidence" value="ECO:0000318"/>
    <property type="project" value="GO_Central"/>
</dbReference>
<name>A0CWB8_PARTE</name>
<accession>A0CWB8</accession>
<evidence type="ECO:0000256" key="4">
    <source>
        <dbReference type="ARBA" id="ARBA00023136"/>
    </source>
</evidence>
<dbReference type="Pfam" id="PF07690">
    <property type="entry name" value="MFS_1"/>
    <property type="match status" value="1"/>
</dbReference>
<dbReference type="PANTHER" id="PTHR10924">
    <property type="entry name" value="MAJOR FACILITATOR SUPERFAMILY PROTEIN-RELATED"/>
    <property type="match status" value="1"/>
</dbReference>
<feature type="transmembrane region" description="Helical" evidence="5">
    <location>
        <begin position="157"/>
        <end position="179"/>
    </location>
</feature>
<dbReference type="GeneID" id="5028267"/>
<keyword evidence="7" id="KW-1185">Reference proteome</keyword>
<evidence type="ECO:0000313" key="7">
    <source>
        <dbReference type="Proteomes" id="UP000000600"/>
    </source>
</evidence>
<evidence type="ECO:0000256" key="5">
    <source>
        <dbReference type="SAM" id="Phobius"/>
    </source>
</evidence>
<dbReference type="InterPro" id="IPR036259">
    <property type="entry name" value="MFS_trans_sf"/>
</dbReference>
<dbReference type="eggNOG" id="KOG2563">
    <property type="taxonomic scope" value="Eukaryota"/>
</dbReference>
<organism evidence="6 7">
    <name type="scientific">Paramecium tetraurelia</name>
    <dbReference type="NCBI Taxonomy" id="5888"/>
    <lineage>
        <taxon>Eukaryota</taxon>
        <taxon>Sar</taxon>
        <taxon>Alveolata</taxon>
        <taxon>Ciliophora</taxon>
        <taxon>Intramacronucleata</taxon>
        <taxon>Oligohymenophorea</taxon>
        <taxon>Peniculida</taxon>
        <taxon>Parameciidae</taxon>
        <taxon>Paramecium</taxon>
    </lineage>
</organism>
<keyword evidence="3 5" id="KW-1133">Transmembrane helix</keyword>
<dbReference type="Gene3D" id="1.20.1250.20">
    <property type="entry name" value="MFS general substrate transporter like domains"/>
    <property type="match status" value="1"/>
</dbReference>
<dbReference type="AlphaFoldDB" id="A0CWB8"/>
<dbReference type="HOGENOM" id="CLU_051105_0_0_1"/>
<dbReference type="SUPFAM" id="SSF103473">
    <property type="entry name" value="MFS general substrate transporter"/>
    <property type="match status" value="1"/>
</dbReference>
<dbReference type="InterPro" id="IPR011701">
    <property type="entry name" value="MFS"/>
</dbReference>
<protein>
    <recommendedName>
        <fullName evidence="8">Major facilitator superfamily (MFS) profile domain-containing protein</fullName>
    </recommendedName>
</protein>
<dbReference type="InterPro" id="IPR049680">
    <property type="entry name" value="FLVCR1-2_SLC49-like"/>
</dbReference>
<feature type="transmembrane region" description="Helical" evidence="5">
    <location>
        <begin position="346"/>
        <end position="367"/>
    </location>
</feature>
<evidence type="ECO:0000256" key="1">
    <source>
        <dbReference type="ARBA" id="ARBA00004141"/>
    </source>
</evidence>
<dbReference type="Proteomes" id="UP000000600">
    <property type="component" value="Unassembled WGS sequence"/>
</dbReference>
<proteinExistence type="predicted"/>
<evidence type="ECO:0000256" key="3">
    <source>
        <dbReference type="ARBA" id="ARBA00022989"/>
    </source>
</evidence>
<dbReference type="RefSeq" id="XP_001442482.1">
    <property type="nucleotide sequence ID" value="XM_001442445.1"/>
</dbReference>
<feature type="transmembrane region" description="Helical" evidence="5">
    <location>
        <begin position="250"/>
        <end position="274"/>
    </location>
</feature>
<dbReference type="OrthoDB" id="422206at2759"/>
<dbReference type="EMBL" id="CT868207">
    <property type="protein sequence ID" value="CAK75085.1"/>
    <property type="molecule type" value="Genomic_DNA"/>
</dbReference>
<sequence length="392" mass="44812">MQVYNSSFDELMLKAKDNSSEKQEYKVYKQRWLVLLAFCAFTFCNALGFVQYTPILKMAASYYDVDEDGVAWFSICYYITYFLLAPFSIKPMDIRLDYSLFLAAFLTSSGQWTIYLAHQNYIIAMIGFVLIGIGQIFILAAPAYISDRWFPVHERTVSTCLGSFLNLLGLNFSIFYSSITFEKLLNQQDEIIKEVDFMNLLYSIMNTVAFVIHLLLLLFQLQIFMQIILASEKMLIMKSFRRAFRNLESILDLFSMSMFIGAAWAYMVVVAILLEPFGYSQKEIGYVSIVYCATGTIGGTIASLYIDYQLKLNVKPHYDILNKAFMTIGMLGILVKVLLIDVVNDTWIIIFSGAIGFGLNSFLPLAIQCYVEKMFPCFELVLTTVMIFSASF</sequence>
<evidence type="ECO:0008006" key="8">
    <source>
        <dbReference type="Google" id="ProtNLM"/>
    </source>
</evidence>